<dbReference type="AlphaFoldDB" id="A0A212U637"/>
<feature type="compositionally biased region" description="Basic and acidic residues" evidence="9">
    <location>
        <begin position="16"/>
        <end position="25"/>
    </location>
</feature>
<dbReference type="OrthoDB" id="9789727at2"/>
<dbReference type="CDD" id="cd09988">
    <property type="entry name" value="Formimidoylglutamase"/>
    <property type="match status" value="1"/>
</dbReference>
<dbReference type="InterPro" id="IPR006035">
    <property type="entry name" value="Ureohydrolase"/>
</dbReference>
<comment type="function">
    <text evidence="5">Catalyzes the conversion of N-formimidoyl-L-glutamate to L-glutamate and formamide.</text>
</comment>
<evidence type="ECO:0000256" key="6">
    <source>
        <dbReference type="NCBIfam" id="TIGR01227"/>
    </source>
</evidence>
<dbReference type="EMBL" id="FYEZ01000003">
    <property type="protein sequence ID" value="SNC73725.1"/>
    <property type="molecule type" value="Genomic_DNA"/>
</dbReference>
<keyword evidence="1 5" id="KW-0479">Metal-binding</keyword>
<feature type="binding site" evidence="5 7">
    <location>
        <position position="161"/>
    </location>
    <ligand>
        <name>Mn(2+)</name>
        <dbReference type="ChEBI" id="CHEBI:29035"/>
        <label>1</label>
    </ligand>
</feature>
<dbReference type="PRINTS" id="PR00116">
    <property type="entry name" value="ARGINASE"/>
</dbReference>
<feature type="region of interest" description="Disordered" evidence="9">
    <location>
        <begin position="1"/>
        <end position="27"/>
    </location>
</feature>
<dbReference type="GO" id="GO:0030145">
    <property type="term" value="F:manganese ion binding"/>
    <property type="evidence" value="ECO:0007669"/>
    <property type="project" value="UniProtKB-UniRule"/>
</dbReference>
<dbReference type="GO" id="GO:0019557">
    <property type="term" value="P:L-histidine catabolic process to glutamate and formate"/>
    <property type="evidence" value="ECO:0007669"/>
    <property type="project" value="UniProtKB-UniPathway"/>
</dbReference>
<evidence type="ECO:0000256" key="3">
    <source>
        <dbReference type="ARBA" id="ARBA00022808"/>
    </source>
</evidence>
<dbReference type="PANTHER" id="PTHR11358">
    <property type="entry name" value="ARGINASE/AGMATINASE"/>
    <property type="match status" value="1"/>
</dbReference>
<keyword evidence="4 5" id="KW-0464">Manganese</keyword>
<dbReference type="InterPro" id="IPR005923">
    <property type="entry name" value="HutG"/>
</dbReference>
<dbReference type="SUPFAM" id="SSF52768">
    <property type="entry name" value="Arginase/deacetylase"/>
    <property type="match status" value="1"/>
</dbReference>
<evidence type="ECO:0000256" key="7">
    <source>
        <dbReference type="PIRSR" id="PIRSR036979-1"/>
    </source>
</evidence>
<dbReference type="Proteomes" id="UP000198122">
    <property type="component" value="Unassembled WGS sequence"/>
</dbReference>
<evidence type="ECO:0000256" key="1">
    <source>
        <dbReference type="ARBA" id="ARBA00022723"/>
    </source>
</evidence>
<sequence>MSANFPQTEQHSPWTGRDDGPGPEHRRWHHLATRAGSGEGPWVGVVGFASDEGVRRNKGRPGAAEAPPLLRQALAGLAVHREFTLLDHGDTGYEGTDLEVGHDAVGDAIAASLDADDLTIVLGGGHETAWGCYLGRSRSQRLGGGEAMGRTVVVNLDAHFDLREAPEPSSGTPFLQMARAEQAAGRALDYTVIGLADPSNTAILFDTARALGVRWLTDVESTAERALALVDELLARADHVHLEIDLDVLPADLAPGVSAPAALGVPLPVCSAVVRRLAASGKLRLVDVAEYNPQLDLDSRTAKVAARLVTDIVHALPGE</sequence>
<feature type="binding site" evidence="5">
    <location>
        <position position="159"/>
    </location>
    <ligand>
        <name>Mn(2+)</name>
        <dbReference type="ChEBI" id="CHEBI:29035"/>
        <label>2</label>
    </ligand>
</feature>
<protein>
    <recommendedName>
        <fullName evidence="5 6">Formimidoylglutamase</fullName>
        <ecNumber evidence="5 6">3.5.3.8</ecNumber>
    </recommendedName>
    <alternativeName>
        <fullName evidence="5">Formiminoglutamase</fullName>
    </alternativeName>
    <alternativeName>
        <fullName evidence="5">Formiminoglutamate hydrolase</fullName>
    </alternativeName>
</protein>
<feature type="compositionally biased region" description="Polar residues" evidence="9">
    <location>
        <begin position="1"/>
        <end position="13"/>
    </location>
</feature>
<comment type="catalytic activity">
    <reaction evidence="5">
        <text>N-formimidoyl-L-glutamate + H2O = formamide + L-glutamate</text>
        <dbReference type="Rhea" id="RHEA:22492"/>
        <dbReference type="ChEBI" id="CHEBI:15377"/>
        <dbReference type="ChEBI" id="CHEBI:16397"/>
        <dbReference type="ChEBI" id="CHEBI:29985"/>
        <dbReference type="ChEBI" id="CHEBI:58928"/>
        <dbReference type="EC" id="3.5.3.8"/>
    </reaction>
</comment>
<comment type="pathway">
    <text evidence="5">Amino-acid degradation; L-histidine degradation into L-glutamate; L-glutamate from N-formimidoyl-L-glutamate (hydrolase route): step 1/1.</text>
</comment>
<feature type="binding site" evidence="7">
    <location>
        <position position="159"/>
    </location>
    <ligand>
        <name>Mn(2+)</name>
        <dbReference type="ChEBI" id="CHEBI:29035"/>
        <label>1</label>
    </ligand>
</feature>
<feature type="binding site" evidence="5">
    <location>
        <position position="245"/>
    </location>
    <ligand>
        <name>Mn(2+)</name>
        <dbReference type="ChEBI" id="CHEBI:29035"/>
        <label>2</label>
    </ligand>
</feature>
<feature type="binding site" evidence="7">
    <location>
        <position position="126"/>
    </location>
    <ligand>
        <name>Mn(2+)</name>
        <dbReference type="ChEBI" id="CHEBI:29035"/>
        <label>2</label>
    </ligand>
</feature>
<dbReference type="UniPathway" id="UPA00379">
    <property type="reaction ID" value="UER00552"/>
</dbReference>
<dbReference type="GO" id="GO:0019556">
    <property type="term" value="P:L-histidine catabolic process to glutamate and formamide"/>
    <property type="evidence" value="ECO:0007669"/>
    <property type="project" value="UniProtKB-UniRule"/>
</dbReference>
<name>A0A212U637_9MICO</name>
<dbReference type="Gene3D" id="3.40.800.10">
    <property type="entry name" value="Ureohydrolase domain"/>
    <property type="match status" value="1"/>
</dbReference>
<comment type="similarity">
    <text evidence="5 8">Belongs to the arginase family.</text>
</comment>
<accession>A0A212U637</accession>
<dbReference type="HAMAP" id="MF_00737">
    <property type="entry name" value="Formimidoylglutam"/>
    <property type="match status" value="1"/>
</dbReference>
<comment type="cofactor">
    <cofactor evidence="5 7">
        <name>Mn(2+)</name>
        <dbReference type="ChEBI" id="CHEBI:29035"/>
    </cofactor>
    <text evidence="5 7">Binds 2 manganese ions per subunit.</text>
</comment>
<dbReference type="PROSITE" id="PS51409">
    <property type="entry name" value="ARGINASE_2"/>
    <property type="match status" value="1"/>
</dbReference>
<evidence type="ECO:0000256" key="4">
    <source>
        <dbReference type="ARBA" id="ARBA00023211"/>
    </source>
</evidence>
<evidence type="ECO:0000256" key="8">
    <source>
        <dbReference type="PROSITE-ProRule" id="PRU00742"/>
    </source>
</evidence>
<gene>
    <name evidence="5" type="primary">hutG</name>
    <name evidence="10" type="ORF">SAMN05445756_2112</name>
</gene>
<dbReference type="NCBIfam" id="TIGR01227">
    <property type="entry name" value="hutG"/>
    <property type="match status" value="1"/>
</dbReference>
<feature type="binding site" evidence="5 7">
    <location>
        <position position="245"/>
    </location>
    <ligand>
        <name>Mn(2+)</name>
        <dbReference type="ChEBI" id="CHEBI:29035"/>
        <label>1</label>
    </ligand>
</feature>
<feature type="binding site" evidence="5 7">
    <location>
        <position position="157"/>
    </location>
    <ligand>
        <name>Mn(2+)</name>
        <dbReference type="ChEBI" id="CHEBI:29035"/>
        <label>1</label>
    </ligand>
</feature>
<dbReference type="PANTHER" id="PTHR11358:SF35">
    <property type="entry name" value="FORMIMIDOYLGLUTAMASE"/>
    <property type="match status" value="1"/>
</dbReference>
<dbReference type="PIRSF" id="PIRSF036979">
    <property type="entry name" value="Arginase"/>
    <property type="match status" value="1"/>
</dbReference>
<evidence type="ECO:0000313" key="11">
    <source>
        <dbReference type="Proteomes" id="UP000198122"/>
    </source>
</evidence>
<feature type="binding site" evidence="7">
    <location>
        <position position="247"/>
    </location>
    <ligand>
        <name>Mn(2+)</name>
        <dbReference type="ChEBI" id="CHEBI:29035"/>
        <label>1</label>
    </ligand>
</feature>
<evidence type="ECO:0000313" key="10">
    <source>
        <dbReference type="EMBL" id="SNC73725.1"/>
    </source>
</evidence>
<feature type="binding site" evidence="5">
    <location>
        <position position="247"/>
    </location>
    <ligand>
        <name>Mn(2+)</name>
        <dbReference type="ChEBI" id="CHEBI:29035"/>
        <label>2</label>
    </ligand>
</feature>
<dbReference type="GO" id="GO:0008783">
    <property type="term" value="F:agmatinase activity"/>
    <property type="evidence" value="ECO:0007669"/>
    <property type="project" value="TreeGrafter"/>
</dbReference>
<evidence type="ECO:0000256" key="9">
    <source>
        <dbReference type="SAM" id="MobiDB-lite"/>
    </source>
</evidence>
<dbReference type="Pfam" id="PF00491">
    <property type="entry name" value="Arginase"/>
    <property type="match status" value="1"/>
</dbReference>
<organism evidence="10 11">
    <name type="scientific">Kytococcus aerolatus</name>
    <dbReference type="NCBI Taxonomy" id="592308"/>
    <lineage>
        <taxon>Bacteria</taxon>
        <taxon>Bacillati</taxon>
        <taxon>Actinomycetota</taxon>
        <taxon>Actinomycetes</taxon>
        <taxon>Micrococcales</taxon>
        <taxon>Kytococcaceae</taxon>
        <taxon>Kytococcus</taxon>
    </lineage>
</organism>
<evidence type="ECO:0000256" key="2">
    <source>
        <dbReference type="ARBA" id="ARBA00022801"/>
    </source>
</evidence>
<feature type="binding site" evidence="5">
    <location>
        <position position="157"/>
    </location>
    <ligand>
        <name>Mn(2+)</name>
        <dbReference type="ChEBI" id="CHEBI:29035"/>
        <label>2</label>
    </ligand>
</feature>
<proteinExistence type="inferred from homology"/>
<keyword evidence="11" id="KW-1185">Reference proteome</keyword>
<keyword evidence="2 5" id="KW-0378">Hydrolase</keyword>
<dbReference type="InterPro" id="IPR023696">
    <property type="entry name" value="Ureohydrolase_dom_sf"/>
</dbReference>
<dbReference type="RefSeq" id="WP_088819097.1">
    <property type="nucleotide sequence ID" value="NZ_FYEZ01000003.1"/>
</dbReference>
<feature type="binding site" evidence="5">
    <location>
        <position position="126"/>
    </location>
    <ligand>
        <name>Mn(2+)</name>
        <dbReference type="ChEBI" id="CHEBI:29035"/>
        <label>1</label>
    </ligand>
</feature>
<keyword evidence="3 5" id="KW-0369">Histidine metabolism</keyword>
<evidence type="ECO:0000256" key="5">
    <source>
        <dbReference type="HAMAP-Rule" id="MF_00737"/>
    </source>
</evidence>
<dbReference type="GO" id="GO:0050415">
    <property type="term" value="F:formimidoylglutamase activity"/>
    <property type="evidence" value="ECO:0007669"/>
    <property type="project" value="UniProtKB-UniRule"/>
</dbReference>
<dbReference type="GO" id="GO:0033389">
    <property type="term" value="P:putrescine biosynthetic process from arginine, via agmatine"/>
    <property type="evidence" value="ECO:0007669"/>
    <property type="project" value="TreeGrafter"/>
</dbReference>
<dbReference type="EC" id="3.5.3.8" evidence="5 6"/>
<reference evidence="10 11" key="1">
    <citation type="submission" date="2017-06" db="EMBL/GenBank/DDBJ databases">
        <authorList>
            <person name="Kim H.J."/>
            <person name="Triplett B.A."/>
        </authorList>
    </citation>
    <scope>NUCLEOTIDE SEQUENCE [LARGE SCALE GENOMIC DNA]</scope>
    <source>
        <strain evidence="10 11">DSM 22179</strain>
    </source>
</reference>